<feature type="region of interest" description="Disordered" evidence="1">
    <location>
        <begin position="951"/>
        <end position="1030"/>
    </location>
</feature>
<reference evidence="2" key="1">
    <citation type="submission" date="2025-05" db="UniProtKB">
        <authorList>
            <consortium name="EnsemblMetazoa"/>
        </authorList>
    </citation>
    <scope>IDENTIFICATION</scope>
</reference>
<feature type="region of interest" description="Disordered" evidence="1">
    <location>
        <begin position="1077"/>
        <end position="1129"/>
    </location>
</feature>
<dbReference type="RefSeq" id="XP_050514953.1">
    <property type="nucleotide sequence ID" value="XM_050658996.1"/>
</dbReference>
<feature type="compositionally biased region" description="Polar residues" evidence="1">
    <location>
        <begin position="1082"/>
        <end position="1098"/>
    </location>
</feature>
<feature type="region of interest" description="Disordered" evidence="1">
    <location>
        <begin position="375"/>
        <end position="507"/>
    </location>
</feature>
<accession>A0ABM5KXN4</accession>
<feature type="compositionally biased region" description="Basic residues" evidence="1">
    <location>
        <begin position="85"/>
        <end position="115"/>
    </location>
</feature>
<dbReference type="EnsemblMetazoa" id="XM_050658996.1">
    <property type="protein sequence ID" value="XP_050514953.1"/>
    <property type="gene ID" value="LOC126890146"/>
</dbReference>
<evidence type="ECO:0000256" key="1">
    <source>
        <dbReference type="SAM" id="MobiDB-lite"/>
    </source>
</evidence>
<evidence type="ECO:0000313" key="2">
    <source>
        <dbReference type="EnsemblMetazoa" id="XP_050514953.1"/>
    </source>
</evidence>
<feature type="compositionally biased region" description="Acidic residues" evidence="1">
    <location>
        <begin position="493"/>
        <end position="502"/>
    </location>
</feature>
<feature type="compositionally biased region" description="Polar residues" evidence="1">
    <location>
        <begin position="267"/>
        <end position="284"/>
    </location>
</feature>
<protein>
    <submittedName>
        <fullName evidence="2">Uncharacterized protein</fullName>
    </submittedName>
</protein>
<feature type="compositionally biased region" description="Basic residues" evidence="1">
    <location>
        <begin position="188"/>
        <end position="207"/>
    </location>
</feature>
<feature type="compositionally biased region" description="Polar residues" evidence="1">
    <location>
        <begin position="408"/>
        <end position="428"/>
    </location>
</feature>
<feature type="region of interest" description="Disordered" evidence="1">
    <location>
        <begin position="519"/>
        <end position="562"/>
    </location>
</feature>
<name>A0ABM5KXN4_DIAVI</name>
<organism evidence="2 3">
    <name type="scientific">Diabrotica virgifera virgifera</name>
    <name type="common">western corn rootworm</name>
    <dbReference type="NCBI Taxonomy" id="50390"/>
    <lineage>
        <taxon>Eukaryota</taxon>
        <taxon>Metazoa</taxon>
        <taxon>Ecdysozoa</taxon>
        <taxon>Arthropoda</taxon>
        <taxon>Hexapoda</taxon>
        <taxon>Insecta</taxon>
        <taxon>Pterygota</taxon>
        <taxon>Neoptera</taxon>
        <taxon>Endopterygota</taxon>
        <taxon>Coleoptera</taxon>
        <taxon>Polyphaga</taxon>
        <taxon>Cucujiformia</taxon>
        <taxon>Chrysomeloidea</taxon>
        <taxon>Chrysomelidae</taxon>
        <taxon>Galerucinae</taxon>
        <taxon>Diabroticina</taxon>
        <taxon>Diabroticites</taxon>
        <taxon>Diabrotica</taxon>
    </lineage>
</organism>
<sequence>MNSGPLPPVPGLIPISALRKRPPSNNNIDGNSDGGLPECAPCASNREVMGEQRPRRRSGNQPAVELIDNAGSRGSSAAPQALLSRKVRPERHRKSDRRRERHKLTRTRSCSKHSKSREINSEPPPVPINPRVNPIFVWVRQEDTRIVDVKCEDYDKRNRIVLTKTAQGWRAIPRTETLVPTLKEAVKDHHHHHKNKRSRKNKVRRRSTGVQVCSDIEQDYEEPEQLEPECDKKFDDKQIVSSPPWMSSDNVNIESLLPSHTIKVKRSTSPNHSPKQDSNVNSDVTDCTQTPTIKCSADKICDVSPLDNLLAVAELEFKQQIESEEWNKTTQDEPTEDTIVTFNNFAQSDEDKEFMKNLETLNSLIDSEKSKLDLTQNVDDSIEPKSEECDYNDDDDNNLAMDDILSRLEQSLRSPENTEANNCDTNTKTKPREDKKEHTDSDNETDLKSVPDYEHYFEETDPKIEEQKVDTEVENIKQEPEPIEIIDLVESSTNDDEEDETPTDLSIKVSEQCTNIQDDVSNAEEPTDLSVPKACLSPRPPSQNSETIQSPQPSGIPAVPQSPDIVSTTVNVSNKTKSIFLESLLTNTTKKLALNSEVTITAQMEPLDLGKCRKSASPTITCSEEINSSLSQLEPPAKKIKSVDITLKNLLDAECQNTNTEKKNAEKNMSTETPKLLELLQTESEVEPLIQLKQLLSDPTIDVPDPILVPKERFSQILLHPGSEIPKLLKERPELRLPQALAYPHIMQDPNMLVINIHHLESILCNKNSLQKGNKPSSEVKAQDKQEKQSDKASTETSQATSAATKKKPNESTSKLSAEAQTKIFNELANDINAATQAAFNQMSWFPYMNQFEAMTLPNNPEFMKMLNSLHLPFYLNQMNQMPEMFANVRPPASMGFPMPPPPMNYANPMEINMWQEAMLRAQLLKNRPVDNANNEQNMFANYFEKMNATNTQSSRASSSNNCMNPRAQNFNKPQSYSNQYYKNDQTSFHSPYSNHNYQAKSSHQINQKHATNQKLQSSMPAKSSTNFPHQMNHQNFANLYSQMTDMEKHQYMQNLNNVTAQQDQFHQNFQNFMRKDHVSQKQKMPSKSLSNSHQKSLAHQEAPHHREKSHPVVNDGTKPHTNQPIDLSGSMTGAKLKVKQHLIDPTNTPKLLKQHDDVPEVGSTTASIEEMQDAHKHLWHPLFGK</sequence>
<dbReference type="GeneID" id="126890146"/>
<proteinExistence type="predicted"/>
<feature type="region of interest" description="Disordered" evidence="1">
    <location>
        <begin position="186"/>
        <end position="229"/>
    </location>
</feature>
<feature type="compositionally biased region" description="Pro residues" evidence="1">
    <location>
        <begin position="1"/>
        <end position="11"/>
    </location>
</feature>
<feature type="compositionally biased region" description="Low complexity" evidence="1">
    <location>
        <begin position="24"/>
        <end position="35"/>
    </location>
</feature>
<feature type="compositionally biased region" description="Polar residues" evidence="1">
    <location>
        <begin position="542"/>
        <end position="553"/>
    </location>
</feature>
<evidence type="ECO:0000313" key="3">
    <source>
        <dbReference type="Proteomes" id="UP001652700"/>
    </source>
</evidence>
<feature type="compositionally biased region" description="Low complexity" evidence="1">
    <location>
        <begin position="795"/>
        <end position="804"/>
    </location>
</feature>
<feature type="region of interest" description="Disordered" evidence="1">
    <location>
        <begin position="1"/>
        <end position="126"/>
    </location>
</feature>
<feature type="compositionally biased region" description="Polar residues" evidence="1">
    <location>
        <begin position="1120"/>
        <end position="1129"/>
    </location>
</feature>
<feature type="region of interest" description="Disordered" evidence="1">
    <location>
        <begin position="264"/>
        <end position="284"/>
    </location>
</feature>
<feature type="compositionally biased region" description="Basic and acidic residues" evidence="1">
    <location>
        <begin position="781"/>
        <end position="794"/>
    </location>
</feature>
<feature type="region of interest" description="Disordered" evidence="1">
    <location>
        <begin position="770"/>
        <end position="815"/>
    </location>
</feature>
<keyword evidence="3" id="KW-1185">Reference proteome</keyword>
<dbReference type="Proteomes" id="UP001652700">
    <property type="component" value="Unplaced"/>
</dbReference>
<feature type="compositionally biased region" description="Acidic residues" evidence="1">
    <location>
        <begin position="216"/>
        <end position="228"/>
    </location>
</feature>
<feature type="compositionally biased region" description="Basic and acidic residues" evidence="1">
    <location>
        <begin position="430"/>
        <end position="480"/>
    </location>
</feature>